<dbReference type="PANTHER" id="PTHR35936:SF17">
    <property type="entry name" value="ARGININE-BINDING EXTRACELLULAR PROTEIN ARTP"/>
    <property type="match status" value="1"/>
</dbReference>
<dbReference type="PROSITE" id="PS51257">
    <property type="entry name" value="PROKAR_LIPOPROTEIN"/>
    <property type="match status" value="1"/>
</dbReference>
<sequence length="307" mass="31673">MSGRSVFARGRVARTICALAGGSALLLAGCASNTEGGGTPSGEETVAVEVDKVDAIAATLPEEIASSGKIIVGVNIPYSPNEFKDPSGKIVGFDVDLVDAVGKVLGVTPEYTEADFDKIIPSIQAGSYDMGMSSFTDTKEREQSVDFTTYFSAGVQWAQPAGKSVDPTNACGLRVGVQTTTIEDLEEVPAKSAACVAAGKPPIEIVKFDSQDDAASAVALGKVDAMSADSPVTAYAIKQSEGKIEAAGEVFDAAPYGWPVAKGSPLAQTLQQALQHLIDDGTYRTIAENWGVEAGVITTSQINGATS</sequence>
<keyword evidence="3 5" id="KW-0732">Signal</keyword>
<organism evidence="7 8">
    <name type="scientific">Rhodococcus jostii</name>
    <dbReference type="NCBI Taxonomy" id="132919"/>
    <lineage>
        <taxon>Bacteria</taxon>
        <taxon>Bacillati</taxon>
        <taxon>Actinomycetota</taxon>
        <taxon>Actinomycetes</taxon>
        <taxon>Mycobacteriales</taxon>
        <taxon>Nocardiaceae</taxon>
        <taxon>Rhodococcus</taxon>
    </lineage>
</organism>
<feature type="chain" id="PRO_5038353625" evidence="5">
    <location>
        <begin position="29"/>
        <end position="307"/>
    </location>
</feature>
<dbReference type="SUPFAM" id="SSF53850">
    <property type="entry name" value="Periplasmic binding protein-like II"/>
    <property type="match status" value="1"/>
</dbReference>
<proteinExistence type="inferred from homology"/>
<dbReference type="Pfam" id="PF00497">
    <property type="entry name" value="SBP_bac_3"/>
    <property type="match status" value="1"/>
</dbReference>
<evidence type="ECO:0000259" key="6">
    <source>
        <dbReference type="SMART" id="SM00062"/>
    </source>
</evidence>
<reference evidence="8" key="1">
    <citation type="submission" date="2016-10" db="EMBL/GenBank/DDBJ databases">
        <authorList>
            <person name="Varghese N."/>
        </authorList>
    </citation>
    <scope>NUCLEOTIDE SEQUENCE [LARGE SCALE GENOMIC DNA]</scope>
    <source>
        <strain evidence="8">DSM 44719</strain>
    </source>
</reference>
<dbReference type="EMBL" id="FNTL01000004">
    <property type="protein sequence ID" value="SEC69451.1"/>
    <property type="molecule type" value="Genomic_DNA"/>
</dbReference>
<evidence type="ECO:0000256" key="4">
    <source>
        <dbReference type="RuleBase" id="RU003744"/>
    </source>
</evidence>
<dbReference type="CDD" id="cd01004">
    <property type="entry name" value="PBP2_MidA_like"/>
    <property type="match status" value="1"/>
</dbReference>
<dbReference type="PANTHER" id="PTHR35936">
    <property type="entry name" value="MEMBRANE-BOUND LYTIC MUREIN TRANSGLYCOSYLASE F"/>
    <property type="match status" value="1"/>
</dbReference>
<evidence type="ECO:0000313" key="7">
    <source>
        <dbReference type="EMBL" id="SEC69451.1"/>
    </source>
</evidence>
<comment type="similarity">
    <text evidence="2 4">Belongs to the bacterial solute-binding protein 3 family.</text>
</comment>
<protein>
    <submittedName>
        <fullName evidence="7">Amino acid ABC transporter substrate-binding protein, PAAT family</fullName>
    </submittedName>
</protein>
<dbReference type="Gene3D" id="3.40.190.10">
    <property type="entry name" value="Periplasmic binding protein-like II"/>
    <property type="match status" value="2"/>
</dbReference>
<name>A0A1H4UMD8_RHOJO</name>
<feature type="signal peptide" evidence="5">
    <location>
        <begin position="1"/>
        <end position="28"/>
    </location>
</feature>
<evidence type="ECO:0000256" key="3">
    <source>
        <dbReference type="ARBA" id="ARBA00022729"/>
    </source>
</evidence>
<evidence type="ECO:0000256" key="1">
    <source>
        <dbReference type="ARBA" id="ARBA00004196"/>
    </source>
</evidence>
<dbReference type="PROSITE" id="PS01039">
    <property type="entry name" value="SBP_BACTERIAL_3"/>
    <property type="match status" value="1"/>
</dbReference>
<evidence type="ECO:0000256" key="5">
    <source>
        <dbReference type="SAM" id="SignalP"/>
    </source>
</evidence>
<evidence type="ECO:0000256" key="2">
    <source>
        <dbReference type="ARBA" id="ARBA00010333"/>
    </source>
</evidence>
<comment type="subcellular location">
    <subcellularLocation>
        <location evidence="1">Cell envelope</location>
    </subcellularLocation>
</comment>
<dbReference type="GO" id="GO:0030313">
    <property type="term" value="C:cell envelope"/>
    <property type="evidence" value="ECO:0007669"/>
    <property type="project" value="UniProtKB-SubCell"/>
</dbReference>
<dbReference type="SMART" id="SM00062">
    <property type="entry name" value="PBPb"/>
    <property type="match status" value="1"/>
</dbReference>
<dbReference type="AlphaFoldDB" id="A0A1H4UMD8"/>
<dbReference type="Proteomes" id="UP000183407">
    <property type="component" value="Unassembled WGS sequence"/>
</dbReference>
<gene>
    <name evidence="7" type="ORF">SAMN04490220_2328</name>
</gene>
<feature type="domain" description="Solute-binding protein family 3/N-terminal" evidence="6">
    <location>
        <begin position="69"/>
        <end position="294"/>
    </location>
</feature>
<accession>A0A1H4UMD8</accession>
<dbReference type="InterPro" id="IPR001638">
    <property type="entry name" value="Solute-binding_3/MltF_N"/>
</dbReference>
<evidence type="ECO:0000313" key="8">
    <source>
        <dbReference type="Proteomes" id="UP000183407"/>
    </source>
</evidence>
<dbReference type="InterPro" id="IPR018313">
    <property type="entry name" value="SBP_3_CS"/>
</dbReference>